<gene>
    <name evidence="14" type="ORF">CBR_g27740</name>
</gene>
<dbReference type="InterPro" id="IPR036859">
    <property type="entry name" value="CAP-Gly_dom_sf"/>
</dbReference>
<evidence type="ECO:0000256" key="3">
    <source>
        <dbReference type="ARBA" id="ARBA00022527"/>
    </source>
</evidence>
<evidence type="ECO:0000313" key="14">
    <source>
        <dbReference type="EMBL" id="GBG78513.1"/>
    </source>
</evidence>
<feature type="compositionally biased region" description="Polar residues" evidence="11">
    <location>
        <begin position="881"/>
        <end position="891"/>
    </location>
</feature>
<dbReference type="PROSITE" id="PS00107">
    <property type="entry name" value="PROTEIN_KINASE_ATP"/>
    <property type="match status" value="1"/>
</dbReference>
<keyword evidence="3" id="KW-0723">Serine/threonine-protein kinase</keyword>
<comment type="catalytic activity">
    <reaction evidence="8">
        <text>L-threonyl-[protein] + ATP = O-phospho-L-threonyl-[protein] + ADP + H(+)</text>
        <dbReference type="Rhea" id="RHEA:46608"/>
        <dbReference type="Rhea" id="RHEA-COMP:11060"/>
        <dbReference type="Rhea" id="RHEA-COMP:11605"/>
        <dbReference type="ChEBI" id="CHEBI:15378"/>
        <dbReference type="ChEBI" id="CHEBI:30013"/>
        <dbReference type="ChEBI" id="CHEBI:30616"/>
        <dbReference type="ChEBI" id="CHEBI:61977"/>
        <dbReference type="ChEBI" id="CHEBI:456216"/>
        <dbReference type="EC" id="2.7.11.1"/>
    </reaction>
</comment>
<dbReference type="Gene3D" id="1.10.510.10">
    <property type="entry name" value="Transferase(Phosphotransferase) domain 1"/>
    <property type="match status" value="1"/>
</dbReference>
<comment type="catalytic activity">
    <reaction evidence="9">
        <text>L-seryl-[protein] + ATP = O-phospho-L-seryl-[protein] + ADP + H(+)</text>
        <dbReference type="Rhea" id="RHEA:17989"/>
        <dbReference type="Rhea" id="RHEA-COMP:9863"/>
        <dbReference type="Rhea" id="RHEA-COMP:11604"/>
        <dbReference type="ChEBI" id="CHEBI:15378"/>
        <dbReference type="ChEBI" id="CHEBI:29999"/>
        <dbReference type="ChEBI" id="CHEBI:30616"/>
        <dbReference type="ChEBI" id="CHEBI:83421"/>
        <dbReference type="ChEBI" id="CHEBI:456216"/>
        <dbReference type="EC" id="2.7.11.1"/>
    </reaction>
</comment>
<keyword evidence="15" id="KW-1185">Reference proteome</keyword>
<feature type="domain" description="Protein kinase" evidence="12">
    <location>
        <begin position="19"/>
        <end position="273"/>
    </location>
</feature>
<dbReference type="Pfam" id="PF00069">
    <property type="entry name" value="Pkinase"/>
    <property type="match status" value="1"/>
</dbReference>
<dbReference type="GO" id="GO:0004674">
    <property type="term" value="F:protein serine/threonine kinase activity"/>
    <property type="evidence" value="ECO:0007669"/>
    <property type="project" value="UniProtKB-KW"/>
</dbReference>
<comment type="caution">
    <text evidence="14">The sequence shown here is derived from an EMBL/GenBank/DDBJ whole genome shotgun (WGS) entry which is preliminary data.</text>
</comment>
<feature type="compositionally biased region" description="Basic and acidic residues" evidence="11">
    <location>
        <begin position="473"/>
        <end position="496"/>
    </location>
</feature>
<feature type="compositionally biased region" description="Polar residues" evidence="11">
    <location>
        <begin position="1183"/>
        <end position="1193"/>
    </location>
</feature>
<proteinExistence type="inferred from homology"/>
<evidence type="ECO:0000259" key="12">
    <source>
        <dbReference type="PROSITE" id="PS50011"/>
    </source>
</evidence>
<keyword evidence="6" id="KW-0418">Kinase</keyword>
<dbReference type="PROSITE" id="PS50011">
    <property type="entry name" value="PROTEIN_KINASE_DOM"/>
    <property type="match status" value="1"/>
</dbReference>
<dbReference type="PROSITE" id="PS00108">
    <property type="entry name" value="PROTEIN_KINASE_ST"/>
    <property type="match status" value="1"/>
</dbReference>
<dbReference type="Pfam" id="PF01302">
    <property type="entry name" value="CAP_GLY"/>
    <property type="match status" value="1"/>
</dbReference>
<dbReference type="InterPro" id="IPR000938">
    <property type="entry name" value="CAP-Gly_domain"/>
</dbReference>
<feature type="region of interest" description="Disordered" evidence="11">
    <location>
        <begin position="458"/>
        <end position="609"/>
    </location>
</feature>
<keyword evidence="7 10" id="KW-0067">ATP-binding</keyword>
<evidence type="ECO:0000256" key="11">
    <source>
        <dbReference type="SAM" id="MobiDB-lite"/>
    </source>
</evidence>
<dbReference type="SMART" id="SM00220">
    <property type="entry name" value="S_TKc"/>
    <property type="match status" value="1"/>
</dbReference>
<evidence type="ECO:0000256" key="8">
    <source>
        <dbReference type="ARBA" id="ARBA00047899"/>
    </source>
</evidence>
<dbReference type="FunFam" id="3.30.200.20:FF:000097">
    <property type="entry name" value="Probable serine/threonine-protein kinase nek1"/>
    <property type="match status" value="1"/>
</dbReference>
<feature type="compositionally biased region" description="Basic and acidic residues" evidence="11">
    <location>
        <begin position="737"/>
        <end position="748"/>
    </location>
</feature>
<accession>A0A388L8J6</accession>
<sequence>MANLSPPTGLKYESRMDQYEILEQVGRGSFGSAILVIHKQEKRKYVMKKIRLARQSERSRRSAHQEMQLVASLQHPYVVSCREAWVEKGCYVCIVTGYCEGGDMGDLLKKAKGKHFEEEKLAKWLAQILLALDYLHANHVLHRDLKCSNIFLTKDAQVRLGDFGLAKILAENEMASSVVGTPNYMCPELLADMPYGYKSDIWSLGCCMYEMSALKPAFKAFDMHGLISKINKAALGPLPAHYSPAWRSIVKSMLRKHPDTRPSAGELLRHPFMQPFVMQCCAAGLPDEPTPSSIWSTPSSGAIPRRRASSANPPGVTGLQQNPGSKAHSDAPGQESLRGNVASARSRHVRAKSEIHYMRTPALKSDSSDDVDSKSSTLPPSGRGLRRLRSVSSRYLDIAESSSASAESGVDDVNLSAARAAWTEKDISAQSSTADIRGIHGDGQKEVAVGELTLREGRTRISDGVRRPSTGRPRVDMRRVPVAPTKREGPDNEKLVVRNSRNPEPAVIPLSGNKRQPDSVGGKRLNSVGERSDSDGLNDVSNGQQRVRRRPASAAPAPKRRASSPGLAGHRLATRPTPRPVPVPARAKSSERRGHPAAVSSPNPVRVADHTDGGDEITLAGRIVHAGTSSASECVEGCVRPSPRALFHSPARRESRCTGAESARSLVSEEIGLHKGMSVASRAIIKAEASEGSSGSDPSPARVRVVLKGVKPQVSCVDGSDLPPLAKRSVEGVGISESKDPRDDDSFENHLEKKTIECNGRAVADDDKPFEELARVQSSVSASGSLREGRCRADLFVHSHEEESRSNSDGEGNRRDSSSTTGISGQGRGVGEDPGCSWENRTSGSGADASAGDAPTECGGIGGFSERTYCEESSAEDVTDGRNTPRTSPSDSGRCGGMEDIYHKVLDKVGPRNSEPMSYREVIHNLRMAGRRVSRPSLPGRMDMTPGRLERNGGAGIEHMVAKGEVAGAKHALTTSKPKSALSVKRVSVMERVVESPAQNGLGAPKTPMVTTPGVTAGMNGCKAGVNPAGEVRKVAVLEGLLMLCWQLLQQRKLSELSQVLEPFSGKTKGVSTDTTEIKGVLEENNGEIRFRIGDRVQVTVQPRKGVEATVRFYGPVSFGEGVWVGVELDTAVGRHSGMVQGTRYFTCPHNHGLFVRPSAVELISRRKGASPLTEGKARLSLSRASTENSEAQASKERLKRMDYKSKIRRESSPRSPLTLLVEGW</sequence>
<dbReference type="CDD" id="cd08215">
    <property type="entry name" value="STKc_Nek"/>
    <property type="match status" value="1"/>
</dbReference>
<dbReference type="PANTHER" id="PTHR43671:SF98">
    <property type="entry name" value="SERINE_THREONINE-PROTEIN KINASE NEK11"/>
    <property type="match status" value="1"/>
</dbReference>
<feature type="compositionally biased region" description="Basic and acidic residues" evidence="11">
    <location>
        <begin position="797"/>
        <end position="817"/>
    </location>
</feature>
<dbReference type="SUPFAM" id="SSF74924">
    <property type="entry name" value="Cap-Gly domain"/>
    <property type="match status" value="1"/>
</dbReference>
<feature type="compositionally biased region" description="Basic and acidic residues" evidence="11">
    <location>
        <begin position="1194"/>
        <end position="1213"/>
    </location>
</feature>
<dbReference type="GO" id="GO:0005524">
    <property type="term" value="F:ATP binding"/>
    <property type="evidence" value="ECO:0007669"/>
    <property type="project" value="UniProtKB-UniRule"/>
</dbReference>
<keyword evidence="5 10" id="KW-0547">Nucleotide-binding</keyword>
<reference evidence="14 15" key="1">
    <citation type="journal article" date="2018" name="Cell">
        <title>The Chara Genome: Secondary Complexity and Implications for Plant Terrestrialization.</title>
        <authorList>
            <person name="Nishiyama T."/>
            <person name="Sakayama H."/>
            <person name="Vries J.D."/>
            <person name="Buschmann H."/>
            <person name="Saint-Marcoux D."/>
            <person name="Ullrich K.K."/>
            <person name="Haas F.B."/>
            <person name="Vanderstraeten L."/>
            <person name="Becker D."/>
            <person name="Lang D."/>
            <person name="Vosolsobe S."/>
            <person name="Rombauts S."/>
            <person name="Wilhelmsson P.K.I."/>
            <person name="Janitza P."/>
            <person name="Kern R."/>
            <person name="Heyl A."/>
            <person name="Rumpler F."/>
            <person name="Villalobos L.I.A.C."/>
            <person name="Clay J.M."/>
            <person name="Skokan R."/>
            <person name="Toyoda A."/>
            <person name="Suzuki Y."/>
            <person name="Kagoshima H."/>
            <person name="Schijlen E."/>
            <person name="Tajeshwar N."/>
            <person name="Catarino B."/>
            <person name="Hetherington A.J."/>
            <person name="Saltykova A."/>
            <person name="Bonnot C."/>
            <person name="Breuninger H."/>
            <person name="Symeonidi A."/>
            <person name="Radhakrishnan G.V."/>
            <person name="Van Nieuwerburgh F."/>
            <person name="Deforce D."/>
            <person name="Chang C."/>
            <person name="Karol K.G."/>
            <person name="Hedrich R."/>
            <person name="Ulvskov P."/>
            <person name="Glockner G."/>
            <person name="Delwiche C.F."/>
            <person name="Petrasek J."/>
            <person name="Van de Peer Y."/>
            <person name="Friml J."/>
            <person name="Beilby M."/>
            <person name="Dolan L."/>
            <person name="Kohara Y."/>
            <person name="Sugano S."/>
            <person name="Fujiyama A."/>
            <person name="Delaux P.-M."/>
            <person name="Quint M."/>
            <person name="TheiBen G."/>
            <person name="Hagemann M."/>
            <person name="Harholt J."/>
            <person name="Dunand C."/>
            <person name="Zachgo S."/>
            <person name="Langdale J."/>
            <person name="Maumus F."/>
            <person name="Straeten D.V.D."/>
            <person name="Gould S.B."/>
            <person name="Rensing S.A."/>
        </authorList>
    </citation>
    <scope>NUCLEOTIDE SEQUENCE [LARGE SCALE GENOMIC DNA]</scope>
    <source>
        <strain evidence="14 15">S276</strain>
    </source>
</reference>
<feature type="region of interest" description="Disordered" evidence="11">
    <location>
        <begin position="289"/>
        <end position="386"/>
    </location>
</feature>
<feature type="region of interest" description="Disordered" evidence="11">
    <location>
        <begin position="728"/>
        <end position="748"/>
    </location>
</feature>
<dbReference type="InterPro" id="IPR011009">
    <property type="entry name" value="Kinase-like_dom_sf"/>
</dbReference>
<dbReference type="SMART" id="SM01052">
    <property type="entry name" value="CAP_GLY"/>
    <property type="match status" value="1"/>
</dbReference>
<protein>
    <recommendedName>
        <fullName evidence="2">non-specific serine/threonine protein kinase</fullName>
        <ecNumber evidence="2">2.7.11.1</ecNumber>
    </recommendedName>
</protein>
<dbReference type="Proteomes" id="UP000265515">
    <property type="component" value="Unassembled WGS sequence"/>
</dbReference>
<dbReference type="STRING" id="69332.A0A388L8J6"/>
<name>A0A388L8J6_CHABU</name>
<feature type="domain" description="CAP-Gly" evidence="13">
    <location>
        <begin position="1115"/>
        <end position="1157"/>
    </location>
</feature>
<evidence type="ECO:0000256" key="2">
    <source>
        <dbReference type="ARBA" id="ARBA00012513"/>
    </source>
</evidence>
<dbReference type="InterPro" id="IPR000719">
    <property type="entry name" value="Prot_kinase_dom"/>
</dbReference>
<evidence type="ECO:0000256" key="4">
    <source>
        <dbReference type="ARBA" id="ARBA00022679"/>
    </source>
</evidence>
<feature type="compositionally biased region" description="Low complexity" evidence="11">
    <location>
        <begin position="290"/>
        <end position="300"/>
    </location>
</feature>
<dbReference type="Gene3D" id="3.30.200.20">
    <property type="entry name" value="Phosphorylase Kinase, domain 1"/>
    <property type="match status" value="1"/>
</dbReference>
<evidence type="ECO:0000256" key="7">
    <source>
        <dbReference type="ARBA" id="ARBA00022840"/>
    </source>
</evidence>
<evidence type="ECO:0000256" key="1">
    <source>
        <dbReference type="ARBA" id="ARBA00010886"/>
    </source>
</evidence>
<dbReference type="InterPro" id="IPR050660">
    <property type="entry name" value="NEK_Ser/Thr_kinase"/>
</dbReference>
<dbReference type="InterPro" id="IPR008271">
    <property type="entry name" value="Ser/Thr_kinase_AS"/>
</dbReference>
<feature type="binding site" evidence="10">
    <location>
        <position position="48"/>
    </location>
    <ligand>
        <name>ATP</name>
        <dbReference type="ChEBI" id="CHEBI:30616"/>
    </ligand>
</feature>
<dbReference type="AlphaFoldDB" id="A0A388L8J6"/>
<dbReference type="PANTHER" id="PTHR43671">
    <property type="entry name" value="SERINE/THREONINE-PROTEIN KINASE NEK"/>
    <property type="match status" value="1"/>
</dbReference>
<dbReference type="InterPro" id="IPR017441">
    <property type="entry name" value="Protein_kinase_ATP_BS"/>
</dbReference>
<dbReference type="PROSITE" id="PS50245">
    <property type="entry name" value="CAP_GLY_2"/>
    <property type="match status" value="1"/>
</dbReference>
<keyword evidence="4" id="KW-0808">Transferase</keyword>
<dbReference type="EC" id="2.7.11.1" evidence="2"/>
<evidence type="ECO:0000256" key="9">
    <source>
        <dbReference type="ARBA" id="ARBA00048679"/>
    </source>
</evidence>
<dbReference type="OrthoDB" id="248923at2759"/>
<evidence type="ECO:0000259" key="13">
    <source>
        <dbReference type="PROSITE" id="PS50245"/>
    </source>
</evidence>
<feature type="compositionally biased region" description="Low complexity" evidence="11">
    <location>
        <begin position="843"/>
        <end position="854"/>
    </location>
</feature>
<evidence type="ECO:0000256" key="5">
    <source>
        <dbReference type="ARBA" id="ARBA00022741"/>
    </source>
</evidence>
<dbReference type="SUPFAM" id="SSF56112">
    <property type="entry name" value="Protein kinase-like (PK-like)"/>
    <property type="match status" value="1"/>
</dbReference>
<organism evidence="14 15">
    <name type="scientific">Chara braunii</name>
    <name type="common">Braun's stonewort</name>
    <dbReference type="NCBI Taxonomy" id="69332"/>
    <lineage>
        <taxon>Eukaryota</taxon>
        <taxon>Viridiplantae</taxon>
        <taxon>Streptophyta</taxon>
        <taxon>Charophyceae</taxon>
        <taxon>Charales</taxon>
        <taxon>Characeae</taxon>
        <taxon>Chara</taxon>
    </lineage>
</organism>
<feature type="region of interest" description="Disordered" evidence="11">
    <location>
        <begin position="797"/>
        <end position="897"/>
    </location>
</feature>
<feature type="region of interest" description="Disordered" evidence="11">
    <location>
        <begin position="1175"/>
        <end position="1225"/>
    </location>
</feature>
<feature type="compositionally biased region" description="Low complexity" evidence="11">
    <location>
        <begin position="374"/>
        <end position="383"/>
    </location>
</feature>
<dbReference type="OMA" id="HISNAPW"/>
<evidence type="ECO:0000256" key="6">
    <source>
        <dbReference type="ARBA" id="ARBA00022777"/>
    </source>
</evidence>
<dbReference type="Gramene" id="GBG78513">
    <property type="protein sequence ID" value="GBG78513"/>
    <property type="gene ID" value="CBR_g27740"/>
</dbReference>
<dbReference type="Gene3D" id="2.30.30.190">
    <property type="entry name" value="CAP Gly-rich-like domain"/>
    <property type="match status" value="1"/>
</dbReference>
<comment type="similarity">
    <text evidence="1">Belongs to the protein kinase superfamily. NEK Ser/Thr protein kinase family. NIMA subfamily.</text>
</comment>
<evidence type="ECO:0000256" key="10">
    <source>
        <dbReference type="PROSITE-ProRule" id="PRU10141"/>
    </source>
</evidence>
<dbReference type="EMBL" id="BFEA01000297">
    <property type="protein sequence ID" value="GBG78513.1"/>
    <property type="molecule type" value="Genomic_DNA"/>
</dbReference>
<evidence type="ECO:0000313" key="15">
    <source>
        <dbReference type="Proteomes" id="UP000265515"/>
    </source>
</evidence>